<dbReference type="EMBL" id="JAHSPG010000001">
    <property type="protein sequence ID" value="MBV4355672.1"/>
    <property type="molecule type" value="Genomic_DNA"/>
</dbReference>
<dbReference type="InterPro" id="IPR014512">
    <property type="entry name" value="O_gly_hydro"/>
</dbReference>
<organism evidence="2 3">
    <name type="scientific">Pinibacter aurantiacus</name>
    <dbReference type="NCBI Taxonomy" id="2851599"/>
    <lineage>
        <taxon>Bacteria</taxon>
        <taxon>Pseudomonadati</taxon>
        <taxon>Bacteroidota</taxon>
        <taxon>Chitinophagia</taxon>
        <taxon>Chitinophagales</taxon>
        <taxon>Chitinophagaceae</taxon>
        <taxon>Pinibacter</taxon>
    </lineage>
</organism>
<dbReference type="PANTHER" id="PTHR47791">
    <property type="entry name" value="MEIOTICALLY UP-REGULATED GENE 191 PROTEIN"/>
    <property type="match status" value="1"/>
</dbReference>
<dbReference type="RefSeq" id="WP_217789220.1">
    <property type="nucleotide sequence ID" value="NZ_JAHSPG010000001.1"/>
</dbReference>
<feature type="signal peptide" evidence="1">
    <location>
        <begin position="1"/>
        <end position="19"/>
    </location>
</feature>
<dbReference type="GO" id="GO:0016787">
    <property type="term" value="F:hydrolase activity"/>
    <property type="evidence" value="ECO:0007669"/>
    <property type="project" value="UniProtKB-KW"/>
</dbReference>
<protein>
    <submittedName>
        <fullName evidence="2">Glycoside hydrolase family 76 protein</fullName>
    </submittedName>
</protein>
<feature type="chain" id="PRO_5039616097" evidence="1">
    <location>
        <begin position="20"/>
        <end position="390"/>
    </location>
</feature>
<gene>
    <name evidence="2" type="ORF">KTO63_00840</name>
</gene>
<name>A0A9E2S659_9BACT</name>
<dbReference type="InterPro" id="IPR005198">
    <property type="entry name" value="Glyco_hydro_76"/>
</dbReference>
<keyword evidence="1" id="KW-0732">Signal</keyword>
<keyword evidence="2" id="KW-0378">Hydrolase</keyword>
<dbReference type="PANTHER" id="PTHR47791:SF3">
    <property type="entry name" value="MEIOTICALLY UP-REGULATED GENE 191 PROTEIN"/>
    <property type="match status" value="1"/>
</dbReference>
<dbReference type="InterPro" id="IPR053169">
    <property type="entry name" value="MUG_Protein"/>
</dbReference>
<dbReference type="AlphaFoldDB" id="A0A9E2S659"/>
<evidence type="ECO:0000256" key="1">
    <source>
        <dbReference type="SAM" id="SignalP"/>
    </source>
</evidence>
<sequence length="390" mass="43937">MKKTLSLFVALGIATGAVTSCSKSNSSTVTPPVLAPVDTPYTSQSVLTAYDNFNRFLLDTTNHLYYKNTGKTGFGAIWTQATYWDMAMNAYKLTKDDKYKQLIENIYQGGLKQYDNYNWDNGKVWFIYDDIMWWVITLARAYEVTGDAKYLAHSEAGFKRVWSGSKVVGDDGSYDKVNSGMFWQWDQGNPTAPRTDNGKMSCINYPTVVAAMTLYNATKNEDYLNKAKEIYSWSRNNLFNTSNGKVADSRHGNSNDWTVHTYNQATCIGAAVMLYNQTKDEAYLKDAVLAADFTEHYMSDANGILPYEGGEEQGVYNAILAQYMNRLIQDGNKPAYLPWLRKNIQQAWSMRERSTNLTAKNYYSKPAFDLSVYDASSIPALMLIAPPAGK</sequence>
<dbReference type="Proteomes" id="UP000812270">
    <property type="component" value="Unassembled WGS sequence"/>
</dbReference>
<keyword evidence="3" id="KW-1185">Reference proteome</keyword>
<dbReference type="PIRSF" id="PIRSF021505">
    <property type="entry name" value="O_gly_hdrol"/>
    <property type="match status" value="1"/>
</dbReference>
<accession>A0A9E2S659</accession>
<reference evidence="2" key="1">
    <citation type="submission" date="2021-06" db="EMBL/GenBank/DDBJ databases">
        <authorList>
            <person name="Huq M.A."/>
        </authorList>
    </citation>
    <scope>NUCLEOTIDE SEQUENCE</scope>
    <source>
        <strain evidence="2">MAH-26</strain>
    </source>
</reference>
<proteinExistence type="predicted"/>
<dbReference type="Pfam" id="PF03663">
    <property type="entry name" value="Glyco_hydro_76"/>
    <property type="match status" value="1"/>
</dbReference>
<evidence type="ECO:0000313" key="2">
    <source>
        <dbReference type="EMBL" id="MBV4355672.1"/>
    </source>
</evidence>
<comment type="caution">
    <text evidence="2">The sequence shown here is derived from an EMBL/GenBank/DDBJ whole genome shotgun (WGS) entry which is preliminary data.</text>
</comment>
<evidence type="ECO:0000313" key="3">
    <source>
        <dbReference type="Proteomes" id="UP000812270"/>
    </source>
</evidence>
<dbReference type="PROSITE" id="PS51257">
    <property type="entry name" value="PROKAR_LIPOPROTEIN"/>
    <property type="match status" value="1"/>
</dbReference>